<dbReference type="Proteomes" id="UP000244335">
    <property type="component" value="Unassembled WGS sequence"/>
</dbReference>
<name>A0AA92H794_RHIRH</name>
<proteinExistence type="inferred from homology"/>
<evidence type="ECO:0000313" key="9">
    <source>
        <dbReference type="EMBL" id="PVE49793.1"/>
    </source>
</evidence>
<dbReference type="CDD" id="cd01127">
    <property type="entry name" value="TrwB_TraG_TraD_VirD4"/>
    <property type="match status" value="1"/>
</dbReference>
<dbReference type="PANTHER" id="PTHR37937">
    <property type="entry name" value="CONJUGATIVE TRANSFER: DNA TRANSPORT"/>
    <property type="match status" value="1"/>
</dbReference>
<dbReference type="GO" id="GO:0005886">
    <property type="term" value="C:plasma membrane"/>
    <property type="evidence" value="ECO:0007669"/>
    <property type="project" value="UniProtKB-SubCell"/>
</dbReference>
<accession>A0AA92H794</accession>
<comment type="similarity">
    <text evidence="2">Belongs to the VirD4/TraG family.</text>
</comment>
<comment type="subcellular location">
    <subcellularLocation>
        <location evidence="1">Cell membrane</location>
        <topology evidence="1">Multi-pass membrane protein</topology>
    </subcellularLocation>
</comment>
<evidence type="ECO:0000256" key="3">
    <source>
        <dbReference type="ARBA" id="ARBA00022475"/>
    </source>
</evidence>
<comment type="caution">
    <text evidence="9">The sequence shown here is derived from an EMBL/GenBank/DDBJ whole genome shotgun (WGS) entry which is preliminary data.</text>
</comment>
<dbReference type="EMBL" id="QDFR01000018">
    <property type="protein sequence ID" value="PVE49793.1"/>
    <property type="molecule type" value="Genomic_DNA"/>
</dbReference>
<organism evidence="9 10">
    <name type="scientific">Rhizobium rhizogenes</name>
    <name type="common">Agrobacterium rhizogenes</name>
    <dbReference type="NCBI Taxonomy" id="359"/>
    <lineage>
        <taxon>Bacteria</taxon>
        <taxon>Pseudomonadati</taxon>
        <taxon>Pseudomonadota</taxon>
        <taxon>Alphaproteobacteria</taxon>
        <taxon>Hyphomicrobiales</taxon>
        <taxon>Rhizobiaceae</taxon>
        <taxon>Rhizobium/Agrobacterium group</taxon>
        <taxon>Rhizobium</taxon>
    </lineage>
</organism>
<dbReference type="Pfam" id="PF02534">
    <property type="entry name" value="T4SS-DNA_transf"/>
    <property type="match status" value="1"/>
</dbReference>
<keyword evidence="6" id="KW-1133">Transmembrane helix</keyword>
<dbReference type="Gene3D" id="3.40.50.300">
    <property type="entry name" value="P-loop containing nucleotide triphosphate hydrolases"/>
    <property type="match status" value="1"/>
</dbReference>
<dbReference type="PANTHER" id="PTHR37937:SF1">
    <property type="entry name" value="CONJUGATIVE TRANSFER: DNA TRANSPORT"/>
    <property type="match status" value="1"/>
</dbReference>
<keyword evidence="7" id="KW-0472">Membrane</keyword>
<keyword evidence="3" id="KW-1003">Cell membrane</keyword>
<evidence type="ECO:0000256" key="8">
    <source>
        <dbReference type="SAM" id="MobiDB-lite"/>
    </source>
</evidence>
<protein>
    <submittedName>
        <fullName evidence="9">Conjugal transfer protein TraG</fullName>
    </submittedName>
</protein>
<evidence type="ECO:0000313" key="10">
    <source>
        <dbReference type="Proteomes" id="UP000244335"/>
    </source>
</evidence>
<evidence type="ECO:0000256" key="1">
    <source>
        <dbReference type="ARBA" id="ARBA00004651"/>
    </source>
</evidence>
<evidence type="ECO:0000256" key="7">
    <source>
        <dbReference type="ARBA" id="ARBA00023136"/>
    </source>
</evidence>
<keyword evidence="4" id="KW-0812">Transmembrane</keyword>
<sequence length="187" mass="20746">TAMVGTRNGASPLESVTPPERAATSFDKQKKVAAANKPVLFLLDEFASLGRLDAVERAMGLMAGYGVQLWPILQDIHQLRALYGKGANTFLANAGVLQVFGVNDIETAELVARSIGKRDAHYMTASHSEGKQTNSQHIAARNLINADEIMRLPDDRMILLRQGHYPAKLSKIRYYEDKEFKGMFERI</sequence>
<evidence type="ECO:0000256" key="2">
    <source>
        <dbReference type="ARBA" id="ARBA00008806"/>
    </source>
</evidence>
<dbReference type="InterPro" id="IPR003688">
    <property type="entry name" value="TraG/VirD4"/>
</dbReference>
<dbReference type="InterPro" id="IPR051539">
    <property type="entry name" value="T4SS-coupling_protein"/>
</dbReference>
<keyword evidence="5" id="KW-0184">Conjugation</keyword>
<dbReference type="InterPro" id="IPR027417">
    <property type="entry name" value="P-loop_NTPase"/>
</dbReference>
<feature type="region of interest" description="Disordered" evidence="8">
    <location>
        <begin position="1"/>
        <end position="22"/>
    </location>
</feature>
<evidence type="ECO:0000256" key="6">
    <source>
        <dbReference type="ARBA" id="ARBA00022989"/>
    </source>
</evidence>
<reference evidence="9 10" key="1">
    <citation type="submission" date="2018-04" db="EMBL/GenBank/DDBJ databases">
        <authorList>
            <person name="Hagen T."/>
        </authorList>
    </citation>
    <scope>NUCLEOTIDE SEQUENCE [LARGE SCALE GENOMIC DNA]</scope>
    <source>
        <strain evidence="9 10">TPD7009</strain>
    </source>
</reference>
<gene>
    <name evidence="9" type="ORF">DC430_23995</name>
</gene>
<evidence type="ECO:0000256" key="4">
    <source>
        <dbReference type="ARBA" id="ARBA00022692"/>
    </source>
</evidence>
<evidence type="ECO:0000256" key="5">
    <source>
        <dbReference type="ARBA" id="ARBA00022971"/>
    </source>
</evidence>
<dbReference type="AlphaFoldDB" id="A0AA92H794"/>
<dbReference type="RefSeq" id="WP_133239926.1">
    <property type="nucleotide sequence ID" value="NZ_QDFR01000018.1"/>
</dbReference>
<dbReference type="SUPFAM" id="SSF52540">
    <property type="entry name" value="P-loop containing nucleoside triphosphate hydrolases"/>
    <property type="match status" value="1"/>
</dbReference>
<feature type="non-terminal residue" evidence="9">
    <location>
        <position position="1"/>
    </location>
</feature>